<protein>
    <recommendedName>
        <fullName evidence="1">Heterokaryon incompatibility domain-containing protein</fullName>
    </recommendedName>
</protein>
<dbReference type="AlphaFoldDB" id="A0A8H5CBM6"/>
<dbReference type="Pfam" id="PF06985">
    <property type="entry name" value="HET"/>
    <property type="match status" value="1"/>
</dbReference>
<dbReference type="PANTHER" id="PTHR10622">
    <property type="entry name" value="HET DOMAIN-CONTAINING PROTEIN"/>
    <property type="match status" value="1"/>
</dbReference>
<dbReference type="OrthoDB" id="5303367at2759"/>
<dbReference type="InterPro" id="IPR010730">
    <property type="entry name" value="HET"/>
</dbReference>
<organism evidence="2 3">
    <name type="scientific">Tetrapyrgos nigripes</name>
    <dbReference type="NCBI Taxonomy" id="182062"/>
    <lineage>
        <taxon>Eukaryota</taxon>
        <taxon>Fungi</taxon>
        <taxon>Dikarya</taxon>
        <taxon>Basidiomycota</taxon>
        <taxon>Agaricomycotina</taxon>
        <taxon>Agaricomycetes</taxon>
        <taxon>Agaricomycetidae</taxon>
        <taxon>Agaricales</taxon>
        <taxon>Marasmiineae</taxon>
        <taxon>Marasmiaceae</taxon>
        <taxon>Tetrapyrgos</taxon>
    </lineage>
</organism>
<dbReference type="EMBL" id="JAACJM010000197">
    <property type="protein sequence ID" value="KAF5338289.1"/>
    <property type="molecule type" value="Genomic_DNA"/>
</dbReference>
<gene>
    <name evidence="2" type="ORF">D9758_015758</name>
</gene>
<evidence type="ECO:0000259" key="1">
    <source>
        <dbReference type="Pfam" id="PF06985"/>
    </source>
</evidence>
<sequence length="381" mass="43655">MPVLSKSESNHSSISAPSSSAARVIGIPLPADSDPLHKRARPGRLIDAHTLRLVQFPSDNLVPPYAILSHRWLEGQEVSYWEMLQIFIDEMHPSRSKAGFQKIVNACAQALKDGHTFIWTDTCCIDDGDHAQKSQDINSMYNYYSNAEVCYVFLSDFPWPRNPSQDIHISESVWFSRGWTLQEFVAPSRIKFFTADWEHYRIDRYDLVPWGIIASKTGIPTEVLAGERRVEDIGIKERMSWSINRETTKEEDQAYCLLGLLGVTMELRYGEGAESAFAHLSRLLYEQYPDQMVEFLGLGKVGDGKAIMNILRDTNRTVCDTTRREWMRIDKNLDMARAESHCQLNPSFGIHSRTGRGRRPNGSTFGRRRVGHLRERERVLF</sequence>
<comment type="caution">
    <text evidence="2">The sequence shown here is derived from an EMBL/GenBank/DDBJ whole genome shotgun (WGS) entry which is preliminary data.</text>
</comment>
<accession>A0A8H5CBM6</accession>
<dbReference type="PANTHER" id="PTHR10622:SF10">
    <property type="entry name" value="HET DOMAIN-CONTAINING PROTEIN"/>
    <property type="match status" value="1"/>
</dbReference>
<feature type="domain" description="Heterokaryon incompatibility" evidence="1">
    <location>
        <begin position="65"/>
        <end position="155"/>
    </location>
</feature>
<evidence type="ECO:0000313" key="3">
    <source>
        <dbReference type="Proteomes" id="UP000559256"/>
    </source>
</evidence>
<proteinExistence type="predicted"/>
<name>A0A8H5CBM6_9AGAR</name>
<evidence type="ECO:0000313" key="2">
    <source>
        <dbReference type="EMBL" id="KAF5338289.1"/>
    </source>
</evidence>
<reference evidence="2 3" key="1">
    <citation type="journal article" date="2020" name="ISME J.">
        <title>Uncovering the hidden diversity of litter-decomposition mechanisms in mushroom-forming fungi.</title>
        <authorList>
            <person name="Floudas D."/>
            <person name="Bentzer J."/>
            <person name="Ahren D."/>
            <person name="Johansson T."/>
            <person name="Persson P."/>
            <person name="Tunlid A."/>
        </authorList>
    </citation>
    <scope>NUCLEOTIDE SEQUENCE [LARGE SCALE GENOMIC DNA]</scope>
    <source>
        <strain evidence="2 3">CBS 291.85</strain>
    </source>
</reference>
<keyword evidence="3" id="KW-1185">Reference proteome</keyword>
<dbReference type="Proteomes" id="UP000559256">
    <property type="component" value="Unassembled WGS sequence"/>
</dbReference>